<accession>A0A0E4BLG5</accession>
<proteinExistence type="predicted"/>
<feature type="region of interest" description="Disordered" evidence="1">
    <location>
        <begin position="1"/>
        <end position="53"/>
    </location>
</feature>
<evidence type="ECO:0000313" key="2">
    <source>
        <dbReference type="EMBL" id="BAR54742.1"/>
    </source>
</evidence>
<feature type="compositionally biased region" description="Basic residues" evidence="1">
    <location>
        <begin position="33"/>
        <end position="48"/>
    </location>
</feature>
<dbReference type="EMBL" id="AP014685">
    <property type="protein sequence ID" value="BAR54742.1"/>
    <property type="molecule type" value="Genomic_DNA"/>
</dbReference>
<name>A0A0E4BLG5_9BRAD</name>
<sequence>MRAAAAPRSAAYPGRGRPGPPSGPAHRGGCGGRSRRSRRRTTRHHHHARADLDPVEQVRDVLVQHADAAGGDELADRRGLVGAVDAVDGRAEIHRAGAERIAGAAGHEARQIGLALDHLGRRMPIRPLGLAGDLLHPGPGEAVAADADAVTNRAAIAEDVVQIGVRGIDDDRSGRLLGRERDLLAAQVRRQLCRRGVGLLLGRERGDRHRPAIGANRRLPCLDRSGRGGTTDGFRRTQAVAAGGLLSGTVGIDHSGRAGGAAVAGIVGRHHRPLRRRSRVDGSAGGTAITGIIRRHHRPLRRRSRIDRRTSGAAVAGIVGRDRTARAGRRQRCLRQRVVVIFQRVETRRAVAGAVFSRSAVARRLLDRIALGLCERGSRRSDCCGSAYRQKMFDHHRSCIVPRPYRTANGQMTEDSGTFKTLQADLRRICRFVIRKTTVAPLHHGGGNRIPPWIAGVIDPDFKGTARRGCDMFESA</sequence>
<evidence type="ECO:0000256" key="1">
    <source>
        <dbReference type="SAM" id="MobiDB-lite"/>
    </source>
</evidence>
<feature type="compositionally biased region" description="Low complexity" evidence="1">
    <location>
        <begin position="1"/>
        <end position="15"/>
    </location>
</feature>
<dbReference type="Proteomes" id="UP000063308">
    <property type="component" value="Chromosome"/>
</dbReference>
<reference evidence="2 3" key="1">
    <citation type="submission" date="2014-11" db="EMBL/GenBank/DDBJ databases">
        <title>Symbiosis island explosion on the genome of extra-slow-growing strains of soybean bradyrhizobia with massive insertion sequences.</title>
        <authorList>
            <person name="Iida T."/>
            <person name="Minamisawa K."/>
        </authorList>
    </citation>
    <scope>NUCLEOTIDE SEQUENCE [LARGE SCALE GENOMIC DNA]</scope>
    <source>
        <strain evidence="2 3">NK6</strain>
    </source>
</reference>
<dbReference type="AlphaFoldDB" id="A0A0E4BLG5"/>
<evidence type="ECO:0000313" key="3">
    <source>
        <dbReference type="Proteomes" id="UP000063308"/>
    </source>
</evidence>
<protein>
    <submittedName>
        <fullName evidence="2">Uncharacterized protein</fullName>
    </submittedName>
</protein>
<gene>
    <name evidence="2" type="ORF">NK6_1558</name>
</gene>
<organism evidence="2 3">
    <name type="scientific">Bradyrhizobium diazoefficiens</name>
    <dbReference type="NCBI Taxonomy" id="1355477"/>
    <lineage>
        <taxon>Bacteria</taxon>
        <taxon>Pseudomonadati</taxon>
        <taxon>Pseudomonadota</taxon>
        <taxon>Alphaproteobacteria</taxon>
        <taxon>Hyphomicrobiales</taxon>
        <taxon>Nitrobacteraceae</taxon>
        <taxon>Bradyrhizobium</taxon>
    </lineage>
</organism>